<gene>
    <name evidence="2" type="ORF">EAH86_15275</name>
</gene>
<comment type="caution">
    <text evidence="2">The sequence shown here is derived from an EMBL/GenBank/DDBJ whole genome shotgun (WGS) entry which is preliminary data.</text>
</comment>
<dbReference type="EMBL" id="RCZM01000005">
    <property type="protein sequence ID" value="TPG14905.1"/>
    <property type="molecule type" value="Genomic_DNA"/>
</dbReference>
<evidence type="ECO:0000256" key="1">
    <source>
        <dbReference type="SAM" id="MobiDB-lite"/>
    </source>
</evidence>
<feature type="compositionally biased region" description="Acidic residues" evidence="1">
    <location>
        <begin position="25"/>
        <end position="39"/>
    </location>
</feature>
<keyword evidence="3" id="KW-1185">Reference proteome</keyword>
<proteinExistence type="predicted"/>
<feature type="compositionally biased region" description="Acidic residues" evidence="1">
    <location>
        <begin position="49"/>
        <end position="61"/>
    </location>
</feature>
<sequence>MVLWSIQSSLPWPPWSSDPLSSEPECPELPEPESSEPEWPEPLLVELSSEPEPEPEPELSSEPEPAPPEPESRSSPGSVRWSRGVSPPWSSPASVVLVPLGVAVLVEVADRSSRSSPGSVRWSRGVSPPWSSVVVAGLVGVTTCALAGTRTGTAWENEALPHSPTAAGTRAANRAARVIVVRFMMDPSV</sequence>
<dbReference type="AlphaFoldDB" id="A0A502CMK8"/>
<feature type="compositionally biased region" description="Low complexity" evidence="1">
    <location>
        <begin position="1"/>
        <end position="10"/>
    </location>
</feature>
<evidence type="ECO:0000313" key="3">
    <source>
        <dbReference type="Proteomes" id="UP000317722"/>
    </source>
</evidence>
<dbReference type="Proteomes" id="UP000317722">
    <property type="component" value="Unassembled WGS sequence"/>
</dbReference>
<organism evidence="2 3">
    <name type="scientific">Pedococcus bigeumensis</name>
    <dbReference type="NCBI Taxonomy" id="433644"/>
    <lineage>
        <taxon>Bacteria</taxon>
        <taxon>Bacillati</taxon>
        <taxon>Actinomycetota</taxon>
        <taxon>Actinomycetes</taxon>
        <taxon>Micrococcales</taxon>
        <taxon>Intrasporangiaceae</taxon>
        <taxon>Pedococcus</taxon>
    </lineage>
</organism>
<reference evidence="2 3" key="1">
    <citation type="journal article" date="2019" name="Environ. Microbiol.">
        <title>Species interactions and distinct microbial communities in high Arctic permafrost affected cryosols are associated with the CH4 and CO2 gas fluxes.</title>
        <authorList>
            <person name="Altshuler I."/>
            <person name="Hamel J."/>
            <person name="Turney S."/>
            <person name="Magnuson E."/>
            <person name="Levesque R."/>
            <person name="Greer C."/>
            <person name="Whyte L.G."/>
        </authorList>
    </citation>
    <scope>NUCLEOTIDE SEQUENCE [LARGE SCALE GENOMIC DNA]</scope>
    <source>
        <strain evidence="2 3">S9.3A</strain>
    </source>
</reference>
<feature type="region of interest" description="Disordered" evidence="1">
    <location>
        <begin position="1"/>
        <end position="90"/>
    </location>
</feature>
<protein>
    <submittedName>
        <fullName evidence="2">Uncharacterized protein</fullName>
    </submittedName>
</protein>
<accession>A0A502CMK8</accession>
<evidence type="ECO:0000313" key="2">
    <source>
        <dbReference type="EMBL" id="TPG14905.1"/>
    </source>
</evidence>
<name>A0A502CMK8_9MICO</name>